<accession>A0A6A6JH73</accession>
<dbReference type="GeneID" id="54555087"/>
<dbReference type="RefSeq" id="XP_033652847.1">
    <property type="nucleotide sequence ID" value="XM_033801912.1"/>
</dbReference>
<evidence type="ECO:0000313" key="3">
    <source>
        <dbReference type="EMBL" id="KAF2275308.1"/>
    </source>
</evidence>
<reference evidence="3" key="1">
    <citation type="journal article" date="2020" name="Stud. Mycol.">
        <title>101 Dothideomycetes genomes: a test case for predicting lifestyles and emergence of pathogens.</title>
        <authorList>
            <person name="Haridas S."/>
            <person name="Albert R."/>
            <person name="Binder M."/>
            <person name="Bloem J."/>
            <person name="Labutti K."/>
            <person name="Salamov A."/>
            <person name="Andreopoulos B."/>
            <person name="Baker S."/>
            <person name="Barry K."/>
            <person name="Bills G."/>
            <person name="Bluhm B."/>
            <person name="Cannon C."/>
            <person name="Castanera R."/>
            <person name="Culley D."/>
            <person name="Daum C."/>
            <person name="Ezra D."/>
            <person name="Gonzalez J."/>
            <person name="Henrissat B."/>
            <person name="Kuo A."/>
            <person name="Liang C."/>
            <person name="Lipzen A."/>
            <person name="Lutzoni F."/>
            <person name="Magnuson J."/>
            <person name="Mondo S."/>
            <person name="Nolan M."/>
            <person name="Ohm R."/>
            <person name="Pangilinan J."/>
            <person name="Park H.-J."/>
            <person name="Ramirez L."/>
            <person name="Alfaro M."/>
            <person name="Sun H."/>
            <person name="Tritt A."/>
            <person name="Yoshinaga Y."/>
            <person name="Zwiers L.-H."/>
            <person name="Turgeon B."/>
            <person name="Goodwin S."/>
            <person name="Spatafora J."/>
            <person name="Crous P."/>
            <person name="Grigoriev I."/>
        </authorList>
    </citation>
    <scope>NUCLEOTIDE SEQUENCE</scope>
    <source>
        <strain evidence="3">CBS 379.55</strain>
    </source>
</reference>
<feature type="region of interest" description="Disordered" evidence="1">
    <location>
        <begin position="26"/>
        <end position="60"/>
    </location>
</feature>
<dbReference type="Proteomes" id="UP000800097">
    <property type="component" value="Unassembled WGS sequence"/>
</dbReference>
<dbReference type="EMBL" id="ML986497">
    <property type="protein sequence ID" value="KAF2275308.1"/>
    <property type="molecule type" value="Genomic_DNA"/>
</dbReference>
<gene>
    <name evidence="3" type="ORF">EI97DRAFT_475159</name>
</gene>
<protein>
    <submittedName>
        <fullName evidence="3">Uncharacterized protein</fullName>
    </submittedName>
</protein>
<dbReference type="AlphaFoldDB" id="A0A6A6JH73"/>
<evidence type="ECO:0000256" key="1">
    <source>
        <dbReference type="SAM" id="MobiDB-lite"/>
    </source>
</evidence>
<feature type="signal peptide" evidence="2">
    <location>
        <begin position="1"/>
        <end position="24"/>
    </location>
</feature>
<sequence length="355" mass="39217">MSPIWIAFTLLLILLLLYLWPTHPTRNPTSPTPPSSSLPPYPNLEEPLHHQSTWPYPPRNPATNWQTDAELLDEIASNRQRLISRRGIPREDCPYWDPVLQQNTSPPKFGVYVPKYIVDLPCFQQPSLTTPGNSSTTSPPQPAMPESPSLQIQIATHYILTLRSFILPILFVIDAAQHDGHRVLDLCAQLSAHLTNLLPSLRFLAPLFKDNLEGLRGSLDIPAEHLYVLFLWLGAQGTLPCEVMRVLEVIEEVLVLLGGDVRRGAGGPGREVVVAARAAAGQCVGVQMVSGNQEAGAGESGSNKRTAGGMLGNYTVTRDECVGGVDKRERKSKREVKKADTRFRVPKYGEEEDLL</sequence>
<keyword evidence="4" id="KW-1185">Reference proteome</keyword>
<organism evidence="3 4">
    <name type="scientific">Westerdykella ornata</name>
    <dbReference type="NCBI Taxonomy" id="318751"/>
    <lineage>
        <taxon>Eukaryota</taxon>
        <taxon>Fungi</taxon>
        <taxon>Dikarya</taxon>
        <taxon>Ascomycota</taxon>
        <taxon>Pezizomycotina</taxon>
        <taxon>Dothideomycetes</taxon>
        <taxon>Pleosporomycetidae</taxon>
        <taxon>Pleosporales</taxon>
        <taxon>Sporormiaceae</taxon>
        <taxon>Westerdykella</taxon>
    </lineage>
</organism>
<name>A0A6A6JH73_WESOR</name>
<feature type="compositionally biased region" description="Pro residues" evidence="1">
    <location>
        <begin position="30"/>
        <end position="42"/>
    </location>
</feature>
<feature type="region of interest" description="Disordered" evidence="1">
    <location>
        <begin position="127"/>
        <end position="147"/>
    </location>
</feature>
<evidence type="ECO:0000313" key="4">
    <source>
        <dbReference type="Proteomes" id="UP000800097"/>
    </source>
</evidence>
<proteinExistence type="predicted"/>
<feature type="chain" id="PRO_5025546743" evidence="2">
    <location>
        <begin position="25"/>
        <end position="355"/>
    </location>
</feature>
<keyword evidence="2" id="KW-0732">Signal</keyword>
<feature type="compositionally biased region" description="Low complexity" evidence="1">
    <location>
        <begin position="127"/>
        <end position="138"/>
    </location>
</feature>
<evidence type="ECO:0000256" key="2">
    <source>
        <dbReference type="SAM" id="SignalP"/>
    </source>
</evidence>